<dbReference type="EMBL" id="BSOB01000008">
    <property type="protein sequence ID" value="GLQ91976.1"/>
    <property type="molecule type" value="Genomic_DNA"/>
</dbReference>
<evidence type="ECO:0000313" key="2">
    <source>
        <dbReference type="EMBL" id="GLQ91976.1"/>
    </source>
</evidence>
<name>A0ABQ5XJU8_9GAMM</name>
<evidence type="ECO:0000256" key="1">
    <source>
        <dbReference type="SAM" id="Phobius"/>
    </source>
</evidence>
<feature type="transmembrane region" description="Helical" evidence="1">
    <location>
        <begin position="6"/>
        <end position="26"/>
    </location>
</feature>
<reference evidence="3" key="1">
    <citation type="journal article" date="2019" name="Int. J. Syst. Evol. Microbiol.">
        <title>The Global Catalogue of Microorganisms (GCM) 10K type strain sequencing project: providing services to taxonomists for standard genome sequencing and annotation.</title>
        <authorList>
            <consortium name="The Broad Institute Genomics Platform"/>
            <consortium name="The Broad Institute Genome Sequencing Center for Infectious Disease"/>
            <person name="Wu L."/>
            <person name="Ma J."/>
        </authorList>
    </citation>
    <scope>NUCLEOTIDE SEQUENCE [LARGE SCALE GENOMIC DNA]</scope>
    <source>
        <strain evidence="3">NBRC 111980</strain>
    </source>
</reference>
<keyword evidence="1" id="KW-1133">Transmembrane helix</keyword>
<dbReference type="Proteomes" id="UP001156670">
    <property type="component" value="Unassembled WGS sequence"/>
</dbReference>
<protein>
    <submittedName>
        <fullName evidence="2">Uncharacterized protein</fullName>
    </submittedName>
</protein>
<accession>A0ABQ5XJU8</accession>
<sequence length="202" mass="22869">MPSEAATAIAYVGAFVGLVGGGVALFNSWKAVCWKRAELANTYLKDFNSNAELVFAGRCLDWNGGKLLLPESLRPYMTDGANFINHDRRVFARALRPDLQVGEMDDDPRIQIYRTSMDSFLSWLCLVASALDRKLFLVADMQDVGYWVAKIQAEVVVHPFIVAYGYRENIEKLLRLYRSKKSPYKDWVFPINKKYDAKEGGA</sequence>
<keyword evidence="3" id="KW-1185">Reference proteome</keyword>
<comment type="caution">
    <text evidence="2">The sequence shown here is derived from an EMBL/GenBank/DDBJ whole genome shotgun (WGS) entry which is preliminary data.</text>
</comment>
<dbReference type="RefSeq" id="WP_284319729.1">
    <property type="nucleotide sequence ID" value="NZ_BSOB01000008.1"/>
</dbReference>
<keyword evidence="1" id="KW-0472">Membrane</keyword>
<gene>
    <name evidence="2" type="ORF">GCM10007901_09270</name>
</gene>
<evidence type="ECO:0000313" key="3">
    <source>
        <dbReference type="Proteomes" id="UP001156670"/>
    </source>
</evidence>
<organism evidence="2 3">
    <name type="scientific">Dyella acidisoli</name>
    <dbReference type="NCBI Taxonomy" id="1867834"/>
    <lineage>
        <taxon>Bacteria</taxon>
        <taxon>Pseudomonadati</taxon>
        <taxon>Pseudomonadota</taxon>
        <taxon>Gammaproteobacteria</taxon>
        <taxon>Lysobacterales</taxon>
        <taxon>Rhodanobacteraceae</taxon>
        <taxon>Dyella</taxon>
    </lineage>
</organism>
<proteinExistence type="predicted"/>
<keyword evidence="1" id="KW-0812">Transmembrane</keyword>